<reference evidence="2" key="1">
    <citation type="journal article" date="2019" name="Int. J. Syst. Evol. Microbiol.">
        <title>The Global Catalogue of Microorganisms (GCM) 10K type strain sequencing project: providing services to taxonomists for standard genome sequencing and annotation.</title>
        <authorList>
            <consortium name="The Broad Institute Genomics Platform"/>
            <consortium name="The Broad Institute Genome Sequencing Center for Infectious Disease"/>
            <person name="Wu L."/>
            <person name="Ma J."/>
        </authorList>
    </citation>
    <scope>NUCLEOTIDE SEQUENCE [LARGE SCALE GENOMIC DNA]</scope>
    <source>
        <strain evidence="2">JCM 16545</strain>
    </source>
</reference>
<dbReference type="EMBL" id="JBHUHV010000029">
    <property type="protein sequence ID" value="MFD2067208.1"/>
    <property type="molecule type" value="Genomic_DNA"/>
</dbReference>
<comment type="caution">
    <text evidence="1">The sequence shown here is derived from an EMBL/GenBank/DDBJ whole genome shotgun (WGS) entry which is preliminary data.</text>
</comment>
<sequence length="184" mass="20980">MNIRYLAFLAIIFVAGVVLAAPKLKKVQISKEISVKLPQDFSPQSDDDVARKFPATTRPLAVYSSPNDQIDFSVTQKSTPFKSQDLKMLQEFYKANLVETFTKVDFIREEVTQVNGKDFIVFEFVSNLADERGASILGPVQKYSMVQYTIQGNQLLIFTMHTPFTMKNEWQPTVREVMNSINIK</sequence>
<evidence type="ECO:0008006" key="3">
    <source>
        <dbReference type="Google" id="ProtNLM"/>
    </source>
</evidence>
<accession>A0ABW4WWZ9</accession>
<gene>
    <name evidence="1" type="ORF">ACFSKU_09965</name>
</gene>
<evidence type="ECO:0000313" key="2">
    <source>
        <dbReference type="Proteomes" id="UP001597369"/>
    </source>
</evidence>
<organism evidence="1 2">
    <name type="scientific">Pontibacter silvestris</name>
    <dbReference type="NCBI Taxonomy" id="2305183"/>
    <lineage>
        <taxon>Bacteria</taxon>
        <taxon>Pseudomonadati</taxon>
        <taxon>Bacteroidota</taxon>
        <taxon>Cytophagia</taxon>
        <taxon>Cytophagales</taxon>
        <taxon>Hymenobacteraceae</taxon>
        <taxon>Pontibacter</taxon>
    </lineage>
</organism>
<proteinExistence type="predicted"/>
<dbReference type="Proteomes" id="UP001597369">
    <property type="component" value="Unassembled WGS sequence"/>
</dbReference>
<keyword evidence="2" id="KW-1185">Reference proteome</keyword>
<dbReference type="Gene3D" id="3.40.1000.10">
    <property type="entry name" value="Mog1/PsbP, alpha/beta/alpha sandwich"/>
    <property type="match status" value="1"/>
</dbReference>
<evidence type="ECO:0000313" key="1">
    <source>
        <dbReference type="EMBL" id="MFD2067208.1"/>
    </source>
</evidence>
<protein>
    <recommendedName>
        <fullName evidence="3">DUF1795 domain-containing protein</fullName>
    </recommendedName>
</protein>
<name>A0ABW4WWZ9_9BACT</name>
<dbReference type="RefSeq" id="WP_229960993.1">
    <property type="nucleotide sequence ID" value="NZ_JAJJWI010000009.1"/>
</dbReference>